<dbReference type="PANTHER" id="PTHR38436:SF3">
    <property type="entry name" value="CARBOXYMETHYLENEBUTENOLIDASE-RELATED"/>
    <property type="match status" value="1"/>
</dbReference>
<dbReference type="InterPro" id="IPR032710">
    <property type="entry name" value="NTF2-like_dom_sf"/>
</dbReference>
<gene>
    <name evidence="2" type="ORF">AUC71_08255</name>
</gene>
<name>A0A1E3WCZ8_9HYPH</name>
<protein>
    <recommendedName>
        <fullName evidence="1">SnoaL-like domain-containing protein</fullName>
    </recommendedName>
</protein>
<evidence type="ECO:0000313" key="3">
    <source>
        <dbReference type="Proteomes" id="UP000095042"/>
    </source>
</evidence>
<dbReference type="SUPFAM" id="SSF54427">
    <property type="entry name" value="NTF2-like"/>
    <property type="match status" value="1"/>
</dbReference>
<organism evidence="2 3">
    <name type="scientific">Methyloceanibacter marginalis</name>
    <dbReference type="NCBI Taxonomy" id="1774971"/>
    <lineage>
        <taxon>Bacteria</taxon>
        <taxon>Pseudomonadati</taxon>
        <taxon>Pseudomonadota</taxon>
        <taxon>Alphaproteobacteria</taxon>
        <taxon>Hyphomicrobiales</taxon>
        <taxon>Hyphomicrobiaceae</taxon>
        <taxon>Methyloceanibacter</taxon>
    </lineage>
</organism>
<dbReference type="AlphaFoldDB" id="A0A1E3WCZ8"/>
<reference evidence="2 3" key="1">
    <citation type="journal article" date="2016" name="Environ. Microbiol.">
        <title>New Methyloceanibacter diversity from North Sea sediments includes methanotroph containing solely the soluble methane monooxygenase.</title>
        <authorList>
            <person name="Vekeman B."/>
            <person name="Kerckhof F.M."/>
            <person name="Cremers G."/>
            <person name="de Vos P."/>
            <person name="Vandamme P."/>
            <person name="Boon N."/>
            <person name="Op den Camp H.J."/>
            <person name="Heylen K."/>
        </authorList>
    </citation>
    <scope>NUCLEOTIDE SEQUENCE [LARGE SCALE GENOMIC DNA]</scope>
    <source>
        <strain evidence="2 3">R-67177</strain>
    </source>
</reference>
<dbReference type="InterPro" id="IPR037401">
    <property type="entry name" value="SnoaL-like"/>
</dbReference>
<evidence type="ECO:0000313" key="2">
    <source>
        <dbReference type="EMBL" id="ODS03693.1"/>
    </source>
</evidence>
<evidence type="ECO:0000259" key="1">
    <source>
        <dbReference type="Pfam" id="PF12680"/>
    </source>
</evidence>
<proteinExistence type="predicted"/>
<dbReference type="OrthoDB" id="9771666at2"/>
<feature type="domain" description="SnoaL-like" evidence="1">
    <location>
        <begin position="22"/>
        <end position="128"/>
    </location>
</feature>
<dbReference type="EMBL" id="LPWD01000063">
    <property type="protein sequence ID" value="ODS03693.1"/>
    <property type="molecule type" value="Genomic_DNA"/>
</dbReference>
<dbReference type="Pfam" id="PF12680">
    <property type="entry name" value="SnoaL_2"/>
    <property type="match status" value="1"/>
</dbReference>
<dbReference type="RefSeq" id="WP_069623111.1">
    <property type="nucleotide sequence ID" value="NZ_LPWD01000063.1"/>
</dbReference>
<comment type="caution">
    <text evidence="2">The sequence shown here is derived from an EMBL/GenBank/DDBJ whole genome shotgun (WGS) entry which is preliminary data.</text>
</comment>
<dbReference type="Proteomes" id="UP000095042">
    <property type="component" value="Unassembled WGS sequence"/>
</dbReference>
<dbReference type="InterPro" id="IPR009959">
    <property type="entry name" value="Cyclase_SnoaL-like"/>
</dbReference>
<keyword evidence="3" id="KW-1185">Reference proteome</keyword>
<accession>A0A1E3WCZ8</accession>
<dbReference type="GO" id="GO:0030638">
    <property type="term" value="P:polyketide metabolic process"/>
    <property type="evidence" value="ECO:0007669"/>
    <property type="project" value="InterPro"/>
</dbReference>
<sequence>MSDDPKSPGALFDIHTHAEFVLRDVDATMATMSDRPHITNVPTMTGGLGHEAVRQFYDSWFVGHLPNDWTVELLSRTESKDQVVDEVIASFTHDCPMECFLPGVPPTGRKVTIPLVVVVGCKDGKVTHEHIYWDQASMLVQIGLLDKNTLPVTGAEQAARLLDPSLPSNTLIPKD</sequence>
<dbReference type="PANTHER" id="PTHR38436">
    <property type="entry name" value="POLYKETIDE CYCLASE SNOAL-LIKE DOMAIN"/>
    <property type="match status" value="1"/>
</dbReference>
<dbReference type="Gene3D" id="3.10.450.50">
    <property type="match status" value="1"/>
</dbReference>